<evidence type="ECO:0000313" key="3">
    <source>
        <dbReference type="Proteomes" id="UP001363151"/>
    </source>
</evidence>
<evidence type="ECO:0008006" key="4">
    <source>
        <dbReference type="Google" id="ProtNLM"/>
    </source>
</evidence>
<evidence type="ECO:0000256" key="1">
    <source>
        <dbReference type="SAM" id="MobiDB-lite"/>
    </source>
</evidence>
<reference evidence="2 3" key="1">
    <citation type="submission" date="2024-03" db="EMBL/GenBank/DDBJ databases">
        <title>Aureococcus anophagefferens CCMP1851 and Kratosvirus quantuckense: Draft genome of a second virus-susceptible host strain in the model system.</title>
        <authorList>
            <person name="Chase E."/>
            <person name="Truchon A.R."/>
            <person name="Schepens W."/>
            <person name="Wilhelm S.W."/>
        </authorList>
    </citation>
    <scope>NUCLEOTIDE SEQUENCE [LARGE SCALE GENOMIC DNA]</scope>
    <source>
        <strain evidence="2 3">CCMP1851</strain>
    </source>
</reference>
<dbReference type="Proteomes" id="UP001363151">
    <property type="component" value="Unassembled WGS sequence"/>
</dbReference>
<dbReference type="EMBL" id="JBBJCI010000421">
    <property type="protein sequence ID" value="KAK7230975.1"/>
    <property type="molecule type" value="Genomic_DNA"/>
</dbReference>
<gene>
    <name evidence="2" type="ORF">SO694_00077110</name>
</gene>
<name>A0ABR1FHR7_AURAN</name>
<dbReference type="InterPro" id="IPR024064">
    <property type="entry name" value="FdhE-like_sf"/>
</dbReference>
<organism evidence="2 3">
    <name type="scientific">Aureococcus anophagefferens</name>
    <name type="common">Harmful bloom alga</name>
    <dbReference type="NCBI Taxonomy" id="44056"/>
    <lineage>
        <taxon>Eukaryota</taxon>
        <taxon>Sar</taxon>
        <taxon>Stramenopiles</taxon>
        <taxon>Ochrophyta</taxon>
        <taxon>Pelagophyceae</taxon>
        <taxon>Pelagomonadales</taxon>
        <taxon>Pelagomonadaceae</taxon>
        <taxon>Aureococcus</taxon>
    </lineage>
</organism>
<protein>
    <recommendedName>
        <fullName evidence="4">RING-type domain-containing protein</fullName>
    </recommendedName>
</protein>
<feature type="region of interest" description="Disordered" evidence="1">
    <location>
        <begin position="804"/>
        <end position="855"/>
    </location>
</feature>
<feature type="region of interest" description="Disordered" evidence="1">
    <location>
        <begin position="581"/>
        <end position="608"/>
    </location>
</feature>
<keyword evidence="3" id="KW-1185">Reference proteome</keyword>
<feature type="compositionally biased region" description="Basic and acidic residues" evidence="1">
    <location>
        <begin position="835"/>
        <end position="855"/>
    </location>
</feature>
<proteinExistence type="predicted"/>
<sequence>MTISRRLTMKHVKLLLTSGTVPLLGRGLGPGDVTLQINGVVLADNMKVADLCNAVTLHAYIARAEKADGAYGGASGIIPWLDKADIAVVTMPLGLTFGGDGKKATTLAKKAREALALVGLTVADVLFYARDGGEAAVGNVLREMGKEELEKKAEEERMRGHGTRGRTAAAATATAAAATLVDADCNAHITADGASTAVNRNSVDDEKFNRTSGNSVFERMLEACIKHLRSEKLVEHLQYLGLLKPEECMDVRFESYMLAAAYIWANKGLLMVAIVLSLGLGEDASTSTRDLLLKLRALRDEGASRCYYLLSKPEFLLHTSVLAALNYAVVHASLKWGHTYGGFRFNELGTHVMNLVAKYVAVAIDPKASGLFDDAYAYAKPLGFEHAVDNLAKNYTKELIEYIINRYDYVLCLPWSHSFFFDKDRRAPYARALGRQLWPPAAASTVARGAGADARPTADDAPSPLSTKELALVNHVEILGLLRSKPLRDAVDMVALEGEPGGIVAGGELPSILYEALAKKFCSYKVDNAHSEVMVKILKWVIAEGHTLPGHRDARFGNTASENDVSTYLLEHYPDGSPQLEAARAEARSDVAPKKRPRATREESTSSVEDLVSLLEPSQVAAAAAHGLNSYAASSVTAVRSLKRGELSAAVHSLVAHLKNLGENAALAEAATCPSCGAAAVPCRPGTSSSNTHDHACVCYACWRKLHATGSNCVVCGEAFSGLELPGGRFEVCPQLMDLTTGTALGDTTNAGAAAETTTNAPATAAAKKKAVGMCKCCEKLEIQTPAQGPFATHNAATCPLNPDVGVPKAPGPKKRRADPSAIPYEVGSCTRASNTDKTRGPLFRPGEDAVARRA</sequence>
<evidence type="ECO:0000313" key="2">
    <source>
        <dbReference type="EMBL" id="KAK7230975.1"/>
    </source>
</evidence>
<feature type="compositionally biased region" description="Basic and acidic residues" evidence="1">
    <location>
        <begin position="583"/>
        <end position="604"/>
    </location>
</feature>
<comment type="caution">
    <text evidence="2">The sequence shown here is derived from an EMBL/GenBank/DDBJ whole genome shotgun (WGS) entry which is preliminary data.</text>
</comment>
<accession>A0ABR1FHR7</accession>
<dbReference type="SUPFAM" id="SSF144020">
    <property type="entry name" value="FdhE-like"/>
    <property type="match status" value="1"/>
</dbReference>